<dbReference type="InterPro" id="IPR036163">
    <property type="entry name" value="HMA_dom_sf"/>
</dbReference>
<keyword evidence="6" id="KW-1185">Reference proteome</keyword>
<sequence length="68" mass="7458">MQQKIAIDGMSCGHCKARVEKGLSELDGVNDVDVSLENKEADVVYDESKIAIKDIADKIEDLGYIPSF</sequence>
<reference evidence="5" key="2">
    <citation type="submission" date="2022-08" db="EMBL/GenBank/DDBJ databases">
        <authorList>
            <person name="Poehlein A."/>
            <person name="Guzman J."/>
            <person name="Daniel R."/>
            <person name="Vilcinskas A."/>
        </authorList>
    </citation>
    <scope>NUCLEOTIDE SEQUENCE</scope>
    <source>
        <strain evidence="5">G314FT</strain>
    </source>
</reference>
<dbReference type="EMBL" id="CP102451">
    <property type="protein sequence ID" value="UUV99694.1"/>
    <property type="molecule type" value="Genomic_DNA"/>
</dbReference>
<protein>
    <recommendedName>
        <fullName evidence="1">Copper chaperone CopZ</fullName>
    </recommendedName>
</protein>
<dbReference type="PROSITE" id="PS01047">
    <property type="entry name" value="HMA_1"/>
    <property type="match status" value="1"/>
</dbReference>
<dbReference type="PROSITE" id="PS50846">
    <property type="entry name" value="HMA_2"/>
    <property type="match status" value="1"/>
</dbReference>
<dbReference type="Proteomes" id="UP001058273">
    <property type="component" value="Chromosome"/>
</dbReference>
<feature type="domain" description="HMA" evidence="4">
    <location>
        <begin position="1"/>
        <end position="67"/>
    </location>
</feature>
<keyword evidence="2" id="KW-0479">Metal-binding</keyword>
<proteinExistence type="predicted"/>
<dbReference type="PRINTS" id="PR00946">
    <property type="entry name" value="HGSCAVENGER"/>
</dbReference>
<evidence type="ECO:0000313" key="5">
    <source>
        <dbReference type="EMBL" id="UUV99694.1"/>
    </source>
</evidence>
<dbReference type="PANTHER" id="PTHR46594:SF4">
    <property type="entry name" value="P-TYPE CATION-TRANSPORTING ATPASE"/>
    <property type="match status" value="1"/>
</dbReference>
<dbReference type="NCBIfam" id="TIGR00003">
    <property type="entry name" value="copper ion binding protein"/>
    <property type="match status" value="1"/>
</dbReference>
<name>A0ABY5P194_9ENTE</name>
<evidence type="ECO:0000256" key="2">
    <source>
        <dbReference type="ARBA" id="ARBA00022723"/>
    </source>
</evidence>
<dbReference type="CDD" id="cd00371">
    <property type="entry name" value="HMA"/>
    <property type="match status" value="1"/>
</dbReference>
<evidence type="ECO:0000259" key="4">
    <source>
        <dbReference type="PROSITE" id="PS50846"/>
    </source>
</evidence>
<dbReference type="RefSeq" id="WP_257700939.1">
    <property type="nucleotide sequence ID" value="NZ_CP102451.1"/>
</dbReference>
<dbReference type="Gene3D" id="3.30.70.100">
    <property type="match status" value="1"/>
</dbReference>
<organism evidence="5 6">
    <name type="scientific">Vagococcus luciliae</name>
    <dbReference type="NCBI Taxonomy" id="2920380"/>
    <lineage>
        <taxon>Bacteria</taxon>
        <taxon>Bacillati</taxon>
        <taxon>Bacillota</taxon>
        <taxon>Bacilli</taxon>
        <taxon>Lactobacillales</taxon>
        <taxon>Enterococcaceae</taxon>
        <taxon>Vagococcus</taxon>
    </lineage>
</organism>
<dbReference type="InterPro" id="IPR006122">
    <property type="entry name" value="HMA_Cu_ion-bd"/>
</dbReference>
<keyword evidence="3" id="KW-0186">Copper</keyword>
<dbReference type="InterPro" id="IPR017969">
    <property type="entry name" value="Heavy-metal-associated_CS"/>
</dbReference>
<dbReference type="PANTHER" id="PTHR46594">
    <property type="entry name" value="P-TYPE CATION-TRANSPORTING ATPASE"/>
    <property type="match status" value="1"/>
</dbReference>
<dbReference type="SUPFAM" id="SSF55008">
    <property type="entry name" value="HMA, heavy metal-associated domain"/>
    <property type="match status" value="1"/>
</dbReference>
<dbReference type="Pfam" id="PF00403">
    <property type="entry name" value="HMA"/>
    <property type="match status" value="1"/>
</dbReference>
<evidence type="ECO:0000256" key="1">
    <source>
        <dbReference type="ARBA" id="ARBA00015313"/>
    </source>
</evidence>
<evidence type="ECO:0000313" key="6">
    <source>
        <dbReference type="Proteomes" id="UP001058273"/>
    </source>
</evidence>
<accession>A0ABY5P194</accession>
<reference evidence="5" key="1">
    <citation type="submission" date="2022-08" db="EMBL/GenBank/DDBJ databases">
        <title>Genome sequence of Vagococcus luciliae DSM 112651.</title>
        <authorList>
            <person name="Juan G."/>
            <person name="Anja P."/>
            <person name="Rolf D."/>
            <person name="Kampfer P."/>
            <person name="Vilcinskas A."/>
        </authorList>
    </citation>
    <scope>NUCLEOTIDE SEQUENCE</scope>
    <source>
        <strain evidence="5">G314FT</strain>
    </source>
</reference>
<evidence type="ECO:0000256" key="3">
    <source>
        <dbReference type="ARBA" id="ARBA00023008"/>
    </source>
</evidence>
<dbReference type="InterPro" id="IPR001802">
    <property type="entry name" value="MerP/CopZ"/>
</dbReference>
<dbReference type="InterPro" id="IPR006121">
    <property type="entry name" value="HMA_dom"/>
</dbReference>
<gene>
    <name evidence="5" type="primary">copZ</name>
    <name evidence="5" type="ORF">G314FT_18570</name>
</gene>